<dbReference type="EMBL" id="JACEGC010000069">
    <property type="protein sequence ID" value="MBC1196338.1"/>
    <property type="molecule type" value="Genomic_DNA"/>
</dbReference>
<accession>A0A841V271</accession>
<organism evidence="1 2">
    <name type="scientific">Microcystis aeruginosa BLCC-F158</name>
    <dbReference type="NCBI Taxonomy" id="2755316"/>
    <lineage>
        <taxon>Bacteria</taxon>
        <taxon>Bacillati</taxon>
        <taxon>Cyanobacteriota</taxon>
        <taxon>Cyanophyceae</taxon>
        <taxon>Oscillatoriophycideae</taxon>
        <taxon>Chroococcales</taxon>
        <taxon>Microcystaceae</taxon>
        <taxon>Microcystis</taxon>
    </lineage>
</organism>
<evidence type="ECO:0000313" key="2">
    <source>
        <dbReference type="Proteomes" id="UP000525432"/>
    </source>
</evidence>
<dbReference type="AlphaFoldDB" id="A0A841V271"/>
<dbReference type="RefSeq" id="WP_221633225.1">
    <property type="nucleotide sequence ID" value="NZ_JACEGC010000069.1"/>
</dbReference>
<dbReference type="Proteomes" id="UP000525432">
    <property type="component" value="Unassembled WGS sequence"/>
</dbReference>
<sequence length="68" mass="7784">MNTQISTPNTNQSIPVEIIASRNFIDWLESQQISLAFTTYQSSQLMFLGVNVIKRSEKKLVKLILLKD</sequence>
<name>A0A841V271_MICAE</name>
<evidence type="ECO:0000313" key="1">
    <source>
        <dbReference type="EMBL" id="MBC1196338.1"/>
    </source>
</evidence>
<protein>
    <submittedName>
        <fullName evidence="1">Uncharacterized protein</fullName>
    </submittedName>
</protein>
<proteinExistence type="predicted"/>
<reference evidence="1 2" key="1">
    <citation type="submission" date="2020-07" db="EMBL/GenBank/DDBJ databases">
        <title>Genomes of two Microcystis aeruginosa (Cyanobacteria) strains from Florida (USA) with disparate toxicogenic potential.</title>
        <authorList>
            <person name="Lefler F.W."/>
            <person name="Barbosa M."/>
            <person name="Berthold D.E."/>
            <person name="Laughinghouse H.D. IV."/>
        </authorList>
    </citation>
    <scope>NUCLEOTIDE SEQUENCE [LARGE SCALE GENOMIC DNA]</scope>
    <source>
        <strain evidence="1 2">BLCCF158</strain>
    </source>
</reference>
<gene>
    <name evidence="1" type="ORF">H0901_14005</name>
</gene>
<comment type="caution">
    <text evidence="1">The sequence shown here is derived from an EMBL/GenBank/DDBJ whole genome shotgun (WGS) entry which is preliminary data.</text>
</comment>